<evidence type="ECO:0000313" key="5">
    <source>
        <dbReference type="EMBL" id="KAK7541013.1"/>
    </source>
</evidence>
<keyword evidence="1" id="KW-0812">Transmembrane</keyword>
<proteinExistence type="predicted"/>
<evidence type="ECO:0008006" key="7">
    <source>
        <dbReference type="Google" id="ProtNLM"/>
    </source>
</evidence>
<dbReference type="EMBL" id="JBBPEH010000003">
    <property type="protein sequence ID" value="KAK7541013.1"/>
    <property type="molecule type" value="Genomic_DNA"/>
</dbReference>
<dbReference type="InterPro" id="IPR024382">
    <property type="entry name" value="Vps3844_C"/>
</dbReference>
<accession>A0ABR1M0M8</accession>
<feature type="domain" description="Vacuolar sorting protein Vps3844 C-terminal" evidence="3">
    <location>
        <begin position="301"/>
        <end position="405"/>
    </location>
</feature>
<keyword evidence="1" id="KW-0472">Membrane</keyword>
<dbReference type="Pfam" id="PF21656">
    <property type="entry name" value="DUF6859"/>
    <property type="match status" value="1"/>
</dbReference>
<dbReference type="PANTHER" id="PTHR36853">
    <property type="entry name" value="EXPRESSED PROTEIN"/>
    <property type="match status" value="1"/>
</dbReference>
<evidence type="ECO:0000256" key="1">
    <source>
        <dbReference type="SAM" id="Phobius"/>
    </source>
</evidence>
<comment type="caution">
    <text evidence="5">The sequence shown here is derived from an EMBL/GenBank/DDBJ whole genome shotgun (WGS) entry which is preliminary data.</text>
</comment>
<dbReference type="GeneID" id="92032436"/>
<dbReference type="InterPro" id="IPR053065">
    <property type="entry name" value="Archenteron_Induction-Rel"/>
</dbReference>
<dbReference type="RefSeq" id="XP_066657944.1">
    <property type="nucleotide sequence ID" value="XM_066799530.1"/>
</dbReference>
<dbReference type="InterPro" id="IPR049205">
    <property type="entry name" value="Vps3844_N"/>
</dbReference>
<evidence type="ECO:0000256" key="2">
    <source>
        <dbReference type="SAM" id="SignalP"/>
    </source>
</evidence>
<name>A0ABR1M0M8_9PEZI</name>
<dbReference type="PANTHER" id="PTHR36853:SF1">
    <property type="entry name" value="DUF3844 DOMAIN-CONTAINING PROTEIN"/>
    <property type="match status" value="1"/>
</dbReference>
<sequence length="414" mass="44343">MKLPHSFAAPSLLGLVVPLVSSASLGHVYLHDLSAPPANLDAAPTLTPDTARLIFAQRLGLSQYHNIKTVDNDAVQYINDFGGDRHRLFGQDQLVDDRKQVMVVVEGVKGGECKVKTLNLQANADGIALDSSFSVSNPPTVEDDSRLLQDFMIQAQDLSTSKVDSSIPSSIKDLLNTLSDTVEYQSSNGLFLAHVKGSNIKADAVSSALRNLESICSSRWPLTFVAMPPASSRAKRSDKPWGHYEMPVKRSASPAASRSESILSDFASDMIESLNETIKSGKIGTSHAEAANPLKGILPACFSSQAACDTATNTCMGRGKCVKKYTDKDNNNKACFTCKCEPQVNQTKAGTKTTYYGGPACQKKDVSIPFWLFAGFAVAIAFTVSWAIGLLYSMGEEELPSVIGAGVSGPSSRH</sequence>
<feature type="domain" description="Vacuolar sorting protein Vps3844 N-terminal" evidence="4">
    <location>
        <begin position="44"/>
        <end position="154"/>
    </location>
</feature>
<keyword evidence="2" id="KW-0732">Signal</keyword>
<keyword evidence="1" id="KW-1133">Transmembrane helix</keyword>
<feature type="signal peptide" evidence="2">
    <location>
        <begin position="1"/>
        <end position="22"/>
    </location>
</feature>
<evidence type="ECO:0000259" key="4">
    <source>
        <dbReference type="Pfam" id="PF21656"/>
    </source>
</evidence>
<protein>
    <recommendedName>
        <fullName evidence="7">DUF3844 domain-containing protein</fullName>
    </recommendedName>
</protein>
<dbReference type="Proteomes" id="UP001360953">
    <property type="component" value="Unassembled WGS sequence"/>
</dbReference>
<gene>
    <name evidence="5" type="ORF">J3D65DRAFT_617181</name>
</gene>
<organism evidence="5 6">
    <name type="scientific">Phyllosticta citribraziliensis</name>
    <dbReference type="NCBI Taxonomy" id="989973"/>
    <lineage>
        <taxon>Eukaryota</taxon>
        <taxon>Fungi</taxon>
        <taxon>Dikarya</taxon>
        <taxon>Ascomycota</taxon>
        <taxon>Pezizomycotina</taxon>
        <taxon>Dothideomycetes</taxon>
        <taxon>Dothideomycetes incertae sedis</taxon>
        <taxon>Botryosphaeriales</taxon>
        <taxon>Phyllostictaceae</taxon>
        <taxon>Phyllosticta</taxon>
    </lineage>
</organism>
<keyword evidence="6" id="KW-1185">Reference proteome</keyword>
<reference evidence="5 6" key="1">
    <citation type="submission" date="2024-04" db="EMBL/GenBank/DDBJ databases">
        <title>Phyllosticta paracitricarpa is synonymous to the EU quarantine fungus P. citricarpa based on phylogenomic analyses.</title>
        <authorList>
            <consortium name="Lawrence Berkeley National Laboratory"/>
            <person name="Van ingen-buijs V.A."/>
            <person name="Van westerhoven A.C."/>
            <person name="Haridas S."/>
            <person name="Skiadas P."/>
            <person name="Martin F."/>
            <person name="Groenewald J.Z."/>
            <person name="Crous P.W."/>
            <person name="Seidl M.F."/>
        </authorList>
    </citation>
    <scope>NUCLEOTIDE SEQUENCE [LARGE SCALE GENOMIC DNA]</scope>
    <source>
        <strain evidence="5 6">CPC 17464</strain>
    </source>
</reference>
<feature type="chain" id="PRO_5046301842" description="DUF3844 domain-containing protein" evidence="2">
    <location>
        <begin position="23"/>
        <end position="414"/>
    </location>
</feature>
<evidence type="ECO:0000259" key="3">
    <source>
        <dbReference type="Pfam" id="PF12955"/>
    </source>
</evidence>
<evidence type="ECO:0000313" key="6">
    <source>
        <dbReference type="Proteomes" id="UP001360953"/>
    </source>
</evidence>
<dbReference type="Pfam" id="PF12955">
    <property type="entry name" value="Vps3844_C"/>
    <property type="match status" value="1"/>
</dbReference>
<feature type="transmembrane region" description="Helical" evidence="1">
    <location>
        <begin position="370"/>
        <end position="392"/>
    </location>
</feature>